<evidence type="ECO:0000256" key="3">
    <source>
        <dbReference type="ARBA" id="ARBA00022884"/>
    </source>
</evidence>
<evidence type="ECO:0000259" key="9">
    <source>
        <dbReference type="PROSITE" id="PS50823"/>
    </source>
</evidence>
<sequence>MGHKVHPKVFRLATIYTWDSKWFARGKGYVSSLREDVELREFLRVQLKDAGVDFIGIERTPKHLTITIRSAKPGVVIGRAGAGIDELKKKILKRFYRGRRVTLNINVQEIARPALSAEVVGQQIAREIEQRLPFRRSMKMAVERVMKGRGKGVKLTLSGRLNGAEIARTETIANGSIPLHFARVRANTLMGVIGVKVWIYRGDVFEGDTQTNVSAEAEAPRQARGQRRSR</sequence>
<dbReference type="InterPro" id="IPR004044">
    <property type="entry name" value="KH_dom_type_2"/>
</dbReference>
<dbReference type="Pfam" id="PF00189">
    <property type="entry name" value="Ribosomal_S3_C"/>
    <property type="match status" value="1"/>
</dbReference>
<dbReference type="Gene3D" id="3.30.1140.32">
    <property type="entry name" value="Ribosomal protein S3, C-terminal domain"/>
    <property type="match status" value="1"/>
</dbReference>
<keyword evidence="5 8" id="KW-0687">Ribonucleoprotein</keyword>
<evidence type="ECO:0000313" key="10">
    <source>
        <dbReference type="EMBL" id="KKW30222.1"/>
    </source>
</evidence>
<evidence type="ECO:0000256" key="1">
    <source>
        <dbReference type="ARBA" id="ARBA00010761"/>
    </source>
</evidence>
<reference evidence="10 11" key="1">
    <citation type="journal article" date="2015" name="Nature">
        <title>rRNA introns, odd ribosomes, and small enigmatic genomes across a large radiation of phyla.</title>
        <authorList>
            <person name="Brown C.T."/>
            <person name="Hug L.A."/>
            <person name="Thomas B.C."/>
            <person name="Sharon I."/>
            <person name="Castelle C.J."/>
            <person name="Singh A."/>
            <person name="Wilkins M.J."/>
            <person name="Williams K.H."/>
            <person name="Banfield J.F."/>
        </authorList>
    </citation>
    <scope>NUCLEOTIDE SEQUENCE [LARGE SCALE GENOMIC DNA]</scope>
</reference>
<gene>
    <name evidence="8" type="primary">rpsC</name>
    <name evidence="10" type="ORF">UY72_C0018G0012</name>
</gene>
<dbReference type="PROSITE" id="PS50823">
    <property type="entry name" value="KH_TYPE_2"/>
    <property type="match status" value="1"/>
</dbReference>
<keyword evidence="2 8" id="KW-0699">rRNA-binding</keyword>
<proteinExistence type="inferred from homology"/>
<evidence type="ECO:0000256" key="5">
    <source>
        <dbReference type="ARBA" id="ARBA00023274"/>
    </source>
</evidence>
<dbReference type="InterPro" id="IPR004087">
    <property type="entry name" value="KH_dom"/>
</dbReference>
<dbReference type="EMBL" id="LCRD01000018">
    <property type="protein sequence ID" value="KKW30222.1"/>
    <property type="molecule type" value="Genomic_DNA"/>
</dbReference>
<keyword evidence="4 8" id="KW-0689">Ribosomal protein</keyword>
<dbReference type="Pfam" id="PF07650">
    <property type="entry name" value="KH_2"/>
    <property type="match status" value="1"/>
</dbReference>
<comment type="caution">
    <text evidence="10">The sequence shown here is derived from an EMBL/GenBank/DDBJ whole genome shotgun (WGS) entry which is preliminary data.</text>
</comment>
<dbReference type="InterPro" id="IPR001351">
    <property type="entry name" value="Ribosomal_uS3_C"/>
</dbReference>
<dbReference type="InterPro" id="IPR009019">
    <property type="entry name" value="KH_sf_prok-type"/>
</dbReference>
<dbReference type="HAMAP" id="MF_01309_B">
    <property type="entry name" value="Ribosomal_uS3_B"/>
    <property type="match status" value="1"/>
</dbReference>
<keyword evidence="3 8" id="KW-0694">RNA-binding</keyword>
<accession>A0A0G1ZPV0</accession>
<dbReference type="SUPFAM" id="SSF54821">
    <property type="entry name" value="Ribosomal protein S3 C-terminal domain"/>
    <property type="match status" value="1"/>
</dbReference>
<dbReference type="GO" id="GO:0003735">
    <property type="term" value="F:structural constituent of ribosome"/>
    <property type="evidence" value="ECO:0007669"/>
    <property type="project" value="InterPro"/>
</dbReference>
<dbReference type="Proteomes" id="UP000034846">
    <property type="component" value="Unassembled WGS sequence"/>
</dbReference>
<dbReference type="InterPro" id="IPR005704">
    <property type="entry name" value="Ribosomal_uS3_bac-typ"/>
</dbReference>
<dbReference type="InterPro" id="IPR036419">
    <property type="entry name" value="Ribosomal_S3_C_sf"/>
</dbReference>
<evidence type="ECO:0000313" key="11">
    <source>
        <dbReference type="Proteomes" id="UP000034846"/>
    </source>
</evidence>
<organism evidence="10 11">
    <name type="scientific">Candidatus Uhrbacteria bacterium GW2011_GWD2_52_7</name>
    <dbReference type="NCBI Taxonomy" id="1618989"/>
    <lineage>
        <taxon>Bacteria</taxon>
        <taxon>Candidatus Uhriibacteriota</taxon>
    </lineage>
</organism>
<dbReference type="NCBIfam" id="TIGR01009">
    <property type="entry name" value="rpsC_bact"/>
    <property type="match status" value="1"/>
</dbReference>
<name>A0A0G1ZPV0_9BACT</name>
<dbReference type="CDD" id="cd02412">
    <property type="entry name" value="KH-II_30S_S3"/>
    <property type="match status" value="1"/>
</dbReference>
<feature type="domain" description="KH type-2" evidence="9">
    <location>
        <begin position="39"/>
        <end position="111"/>
    </location>
</feature>
<evidence type="ECO:0000256" key="8">
    <source>
        <dbReference type="HAMAP-Rule" id="MF_01309"/>
    </source>
</evidence>
<dbReference type="GO" id="GO:0019843">
    <property type="term" value="F:rRNA binding"/>
    <property type="evidence" value="ECO:0007669"/>
    <property type="project" value="UniProtKB-UniRule"/>
</dbReference>
<dbReference type="GO" id="GO:0003729">
    <property type="term" value="F:mRNA binding"/>
    <property type="evidence" value="ECO:0007669"/>
    <property type="project" value="UniProtKB-UniRule"/>
</dbReference>
<comment type="function">
    <text evidence="6 8">Binds the lower part of the 30S subunit head. Binds mRNA in the 70S ribosome, positioning it for translation.</text>
</comment>
<protein>
    <recommendedName>
        <fullName evidence="7 8">Small ribosomal subunit protein uS3</fullName>
    </recommendedName>
</protein>
<dbReference type="PANTHER" id="PTHR11760">
    <property type="entry name" value="30S/40S RIBOSOMAL PROTEIN S3"/>
    <property type="match status" value="1"/>
</dbReference>
<dbReference type="AlphaFoldDB" id="A0A0G1ZPV0"/>
<dbReference type="Gene3D" id="3.30.300.20">
    <property type="match status" value="1"/>
</dbReference>
<dbReference type="GO" id="GO:0022627">
    <property type="term" value="C:cytosolic small ribosomal subunit"/>
    <property type="evidence" value="ECO:0007669"/>
    <property type="project" value="TreeGrafter"/>
</dbReference>
<dbReference type="SUPFAM" id="SSF54814">
    <property type="entry name" value="Prokaryotic type KH domain (KH-domain type II)"/>
    <property type="match status" value="1"/>
</dbReference>
<evidence type="ECO:0000256" key="4">
    <source>
        <dbReference type="ARBA" id="ARBA00022980"/>
    </source>
</evidence>
<dbReference type="GO" id="GO:0006412">
    <property type="term" value="P:translation"/>
    <property type="evidence" value="ECO:0007669"/>
    <property type="project" value="UniProtKB-UniRule"/>
</dbReference>
<dbReference type="SMART" id="SM00322">
    <property type="entry name" value="KH"/>
    <property type="match status" value="1"/>
</dbReference>
<dbReference type="FunFam" id="3.30.300.20:FF:000001">
    <property type="entry name" value="30S ribosomal protein S3"/>
    <property type="match status" value="1"/>
</dbReference>
<comment type="subunit">
    <text evidence="8">Part of the 30S ribosomal subunit. Forms a tight complex with proteins S10 and S14.</text>
</comment>
<evidence type="ECO:0000256" key="2">
    <source>
        <dbReference type="ARBA" id="ARBA00022730"/>
    </source>
</evidence>
<evidence type="ECO:0000256" key="7">
    <source>
        <dbReference type="ARBA" id="ARBA00035257"/>
    </source>
</evidence>
<dbReference type="InterPro" id="IPR057258">
    <property type="entry name" value="Ribosomal_uS3"/>
</dbReference>
<dbReference type="PATRIC" id="fig|1618989.3.peg.318"/>
<evidence type="ECO:0000256" key="6">
    <source>
        <dbReference type="ARBA" id="ARBA00024998"/>
    </source>
</evidence>
<comment type="similarity">
    <text evidence="1 8">Belongs to the universal ribosomal protein uS3 family.</text>
</comment>
<dbReference type="PANTHER" id="PTHR11760:SF19">
    <property type="entry name" value="SMALL RIBOSOMAL SUBUNIT PROTEIN US3C"/>
    <property type="match status" value="1"/>
</dbReference>
<dbReference type="InterPro" id="IPR015946">
    <property type="entry name" value="KH_dom-like_a/b"/>
</dbReference>